<dbReference type="EMBL" id="BAABHO010000044">
    <property type="protein sequence ID" value="GAA4803112.1"/>
    <property type="molecule type" value="Genomic_DNA"/>
</dbReference>
<dbReference type="Proteomes" id="UP001500928">
    <property type="component" value="Unassembled WGS sequence"/>
</dbReference>
<evidence type="ECO:0000256" key="1">
    <source>
        <dbReference type="ARBA" id="ARBA00022603"/>
    </source>
</evidence>
<sequence>MATHPSDGIEDVSQTWTRLGREDPMWAVLTDREKAGGGWSPAEFLATGAAEVTTLLARLAELGAAPERGRAVDFGCGAGRLSHGLAAAGFAEVVGLDISPTMLEKAREIVDDPACDFRLATGPELDVVEPGSADLVYTCRVLQHTPTALAHEYIRAFYHVVRPGGLVVFQLPTAPAPTAAGLALRLLPVPVARRLRRGMEMHGSPEAEVRALVASCGAEVLAADEDTSAGPRWGSRLYVTRAPRG</sequence>
<protein>
    <recommendedName>
        <fullName evidence="3">Methyltransferase domain-containing protein</fullName>
    </recommendedName>
</protein>
<dbReference type="SUPFAM" id="SSF53335">
    <property type="entry name" value="S-adenosyl-L-methionine-dependent methyltransferases"/>
    <property type="match status" value="1"/>
</dbReference>
<keyword evidence="5" id="KW-1185">Reference proteome</keyword>
<dbReference type="PANTHER" id="PTHR43861:SF1">
    <property type="entry name" value="TRANS-ACONITATE 2-METHYLTRANSFERASE"/>
    <property type="match status" value="1"/>
</dbReference>
<dbReference type="Pfam" id="PF13649">
    <property type="entry name" value="Methyltransf_25"/>
    <property type="match status" value="1"/>
</dbReference>
<dbReference type="Gene3D" id="3.40.50.150">
    <property type="entry name" value="Vaccinia Virus protein VP39"/>
    <property type="match status" value="1"/>
</dbReference>
<evidence type="ECO:0000313" key="4">
    <source>
        <dbReference type="EMBL" id="GAA4803112.1"/>
    </source>
</evidence>
<dbReference type="InterPro" id="IPR041698">
    <property type="entry name" value="Methyltransf_25"/>
</dbReference>
<accession>A0ABP9C167</accession>
<dbReference type="InterPro" id="IPR029063">
    <property type="entry name" value="SAM-dependent_MTases_sf"/>
</dbReference>
<evidence type="ECO:0000313" key="5">
    <source>
        <dbReference type="Proteomes" id="UP001500928"/>
    </source>
</evidence>
<comment type="caution">
    <text evidence="4">The sequence shown here is derived from an EMBL/GenBank/DDBJ whole genome shotgun (WGS) entry which is preliminary data.</text>
</comment>
<keyword evidence="2" id="KW-0808">Transferase</keyword>
<dbReference type="CDD" id="cd02440">
    <property type="entry name" value="AdoMet_MTases"/>
    <property type="match status" value="1"/>
</dbReference>
<dbReference type="PANTHER" id="PTHR43861">
    <property type="entry name" value="TRANS-ACONITATE 2-METHYLTRANSFERASE-RELATED"/>
    <property type="match status" value="1"/>
</dbReference>
<name>A0ABP9C167_9PSEU</name>
<keyword evidence="1" id="KW-0489">Methyltransferase</keyword>
<organism evidence="4 5">
    <name type="scientific">Actinomycetospora chlora</name>
    <dbReference type="NCBI Taxonomy" id="663608"/>
    <lineage>
        <taxon>Bacteria</taxon>
        <taxon>Bacillati</taxon>
        <taxon>Actinomycetota</taxon>
        <taxon>Actinomycetes</taxon>
        <taxon>Pseudonocardiales</taxon>
        <taxon>Pseudonocardiaceae</taxon>
        <taxon>Actinomycetospora</taxon>
    </lineage>
</organism>
<reference evidence="5" key="1">
    <citation type="journal article" date="2019" name="Int. J. Syst. Evol. Microbiol.">
        <title>The Global Catalogue of Microorganisms (GCM) 10K type strain sequencing project: providing services to taxonomists for standard genome sequencing and annotation.</title>
        <authorList>
            <consortium name="The Broad Institute Genomics Platform"/>
            <consortium name="The Broad Institute Genome Sequencing Center for Infectious Disease"/>
            <person name="Wu L."/>
            <person name="Ma J."/>
        </authorList>
    </citation>
    <scope>NUCLEOTIDE SEQUENCE [LARGE SCALE GENOMIC DNA]</scope>
    <source>
        <strain evidence="5">JCM 17979</strain>
    </source>
</reference>
<evidence type="ECO:0000259" key="3">
    <source>
        <dbReference type="Pfam" id="PF13649"/>
    </source>
</evidence>
<proteinExistence type="predicted"/>
<feature type="domain" description="Methyltransferase" evidence="3">
    <location>
        <begin position="72"/>
        <end position="165"/>
    </location>
</feature>
<gene>
    <name evidence="4" type="ORF">GCM10023200_45420</name>
</gene>
<dbReference type="RefSeq" id="WP_345420784.1">
    <property type="nucleotide sequence ID" value="NZ_BAABHO010000044.1"/>
</dbReference>
<evidence type="ECO:0000256" key="2">
    <source>
        <dbReference type="ARBA" id="ARBA00022679"/>
    </source>
</evidence>